<comment type="caution">
    <text evidence="2">The sequence shown here is derived from an EMBL/GenBank/DDBJ whole genome shotgun (WGS) entry which is preliminary data.</text>
</comment>
<sequence>MRTTRIDRTVLIASVALMALTTVACREKPQPPSEGPPTDPVALQDYCAQRREADCRNRVRCGEAESVETCLEALYRNTAVDDACMAREAYAVARGHGTYDAQQARTCLNAYMETAACHLRMEDLEECRGVFAGSVPVNGACEVNEECTPDAYCDLTADACPGTCRSRKEVGQPAADTRECAQGLYRSWNGMCAAPAQVGESCASSVSCVHNAFCNSTTELCEPQRVEGEACKRGYECMRGLACPDGTCVPLRGPGESCENLNVCKADLSGCVANSDRSNTCTTAGAEGEKCFGRGGGITYLDRACQRGLFCESYHQVILGGPGSGSCARLVPEGGACAGWMDDLLYMYHQRECEPGLHCATNNGGTCQQQLQAGAACDSSVAGACVPGLSCIEGRCGLSRCATGP</sequence>
<protein>
    <recommendedName>
        <fullName evidence="4">Dickkopf N-terminal cysteine-rich domain-containing protein</fullName>
    </recommendedName>
</protein>
<dbReference type="Proteomes" id="UP001207654">
    <property type="component" value="Unassembled WGS sequence"/>
</dbReference>
<feature type="signal peptide" evidence="1">
    <location>
        <begin position="1"/>
        <end position="24"/>
    </location>
</feature>
<dbReference type="RefSeq" id="WP_267534733.1">
    <property type="nucleotide sequence ID" value="NZ_JAPNKA010000001.1"/>
</dbReference>
<keyword evidence="3" id="KW-1185">Reference proteome</keyword>
<reference evidence="2 3" key="1">
    <citation type="submission" date="2022-11" db="EMBL/GenBank/DDBJ databases">
        <title>Minimal conservation of predation-associated metabolite biosynthetic gene clusters underscores biosynthetic potential of Myxococcota including descriptions for ten novel species: Archangium lansinium sp. nov., Myxococcus landrumus sp. nov., Nannocystis bai.</title>
        <authorList>
            <person name="Ahearne A."/>
            <person name="Stevens C."/>
            <person name="Phillips K."/>
        </authorList>
    </citation>
    <scope>NUCLEOTIDE SEQUENCE [LARGE SCALE GENOMIC DNA]</scope>
    <source>
        <strain evidence="2 3">MIWBW</strain>
    </source>
</reference>
<keyword evidence="1" id="KW-0732">Signal</keyword>
<feature type="chain" id="PRO_5046901356" description="Dickkopf N-terminal cysteine-rich domain-containing protein" evidence="1">
    <location>
        <begin position="25"/>
        <end position="405"/>
    </location>
</feature>
<name>A0ABT4A4A4_9BACT</name>
<proteinExistence type="predicted"/>
<gene>
    <name evidence="2" type="ORF">OV287_15200</name>
</gene>
<dbReference type="EMBL" id="JAPNKA010000001">
    <property type="protein sequence ID" value="MCY1075819.1"/>
    <property type="molecule type" value="Genomic_DNA"/>
</dbReference>
<organism evidence="2 3">
    <name type="scientific">Archangium lansingense</name>
    <dbReference type="NCBI Taxonomy" id="2995310"/>
    <lineage>
        <taxon>Bacteria</taxon>
        <taxon>Pseudomonadati</taxon>
        <taxon>Myxococcota</taxon>
        <taxon>Myxococcia</taxon>
        <taxon>Myxococcales</taxon>
        <taxon>Cystobacterineae</taxon>
        <taxon>Archangiaceae</taxon>
        <taxon>Archangium</taxon>
    </lineage>
</organism>
<evidence type="ECO:0000256" key="1">
    <source>
        <dbReference type="SAM" id="SignalP"/>
    </source>
</evidence>
<evidence type="ECO:0008006" key="4">
    <source>
        <dbReference type="Google" id="ProtNLM"/>
    </source>
</evidence>
<dbReference type="PROSITE" id="PS51257">
    <property type="entry name" value="PROKAR_LIPOPROTEIN"/>
    <property type="match status" value="1"/>
</dbReference>
<accession>A0ABT4A4A4</accession>
<evidence type="ECO:0000313" key="3">
    <source>
        <dbReference type="Proteomes" id="UP001207654"/>
    </source>
</evidence>
<evidence type="ECO:0000313" key="2">
    <source>
        <dbReference type="EMBL" id="MCY1075819.1"/>
    </source>
</evidence>